<proteinExistence type="predicted"/>
<name>A0AAV8Z4Y6_9CUCU</name>
<evidence type="ECO:0000313" key="1">
    <source>
        <dbReference type="EMBL" id="KAJ8958244.1"/>
    </source>
</evidence>
<evidence type="ECO:0000313" key="2">
    <source>
        <dbReference type="Proteomes" id="UP001162162"/>
    </source>
</evidence>
<dbReference type="EMBL" id="JAPWTK010000018">
    <property type="protein sequence ID" value="KAJ8958244.1"/>
    <property type="molecule type" value="Genomic_DNA"/>
</dbReference>
<keyword evidence="2" id="KW-1185">Reference proteome</keyword>
<protein>
    <submittedName>
        <fullName evidence="1">Uncharacterized protein</fullName>
    </submittedName>
</protein>
<accession>A0AAV8Z4Y6</accession>
<dbReference type="Proteomes" id="UP001162162">
    <property type="component" value="Unassembled WGS sequence"/>
</dbReference>
<gene>
    <name evidence="1" type="ORF">NQ318_017387</name>
</gene>
<reference evidence="1" key="1">
    <citation type="journal article" date="2023" name="Insect Mol. Biol.">
        <title>Genome sequencing provides insights into the evolution of gene families encoding plant cell wall-degrading enzymes in longhorned beetles.</title>
        <authorList>
            <person name="Shin N.R."/>
            <person name="Okamura Y."/>
            <person name="Kirsch R."/>
            <person name="Pauchet Y."/>
        </authorList>
    </citation>
    <scope>NUCLEOTIDE SEQUENCE</scope>
    <source>
        <strain evidence="1">AMC_N1</strain>
    </source>
</reference>
<sequence>MNRKGWSHFMVAEKPGSDNIGLLSMGTFKANCLSRKVHMLKGTANKTTYKCFFTPSLIVITPSLRLNLKVSRSRISRNSRLGELGPKQHISTNFTSEAIFGWSTLQALARTKVHEPKAQ</sequence>
<organism evidence="1 2">
    <name type="scientific">Aromia moschata</name>
    <dbReference type="NCBI Taxonomy" id="1265417"/>
    <lineage>
        <taxon>Eukaryota</taxon>
        <taxon>Metazoa</taxon>
        <taxon>Ecdysozoa</taxon>
        <taxon>Arthropoda</taxon>
        <taxon>Hexapoda</taxon>
        <taxon>Insecta</taxon>
        <taxon>Pterygota</taxon>
        <taxon>Neoptera</taxon>
        <taxon>Endopterygota</taxon>
        <taxon>Coleoptera</taxon>
        <taxon>Polyphaga</taxon>
        <taxon>Cucujiformia</taxon>
        <taxon>Chrysomeloidea</taxon>
        <taxon>Cerambycidae</taxon>
        <taxon>Cerambycinae</taxon>
        <taxon>Callichromatini</taxon>
        <taxon>Aromia</taxon>
    </lineage>
</organism>
<dbReference type="AlphaFoldDB" id="A0AAV8Z4Y6"/>
<comment type="caution">
    <text evidence="1">The sequence shown here is derived from an EMBL/GenBank/DDBJ whole genome shotgun (WGS) entry which is preliminary data.</text>
</comment>